<organism evidence="1 2">
    <name type="scientific">Candidatus Anaerotruncus excrementipullorum</name>
    <dbReference type="NCBI Taxonomy" id="2838465"/>
    <lineage>
        <taxon>Bacteria</taxon>
        <taxon>Bacillati</taxon>
        <taxon>Bacillota</taxon>
        <taxon>Clostridia</taxon>
        <taxon>Eubacteriales</taxon>
        <taxon>Oscillospiraceae</taxon>
        <taxon>Anaerotruncus</taxon>
    </lineage>
</organism>
<dbReference type="EMBL" id="DXES01000080">
    <property type="protein sequence ID" value="HIX65347.1"/>
    <property type="molecule type" value="Genomic_DNA"/>
</dbReference>
<proteinExistence type="predicted"/>
<gene>
    <name evidence="1" type="ORF">H9736_03775</name>
</gene>
<comment type="caution">
    <text evidence="1">The sequence shown here is derived from an EMBL/GenBank/DDBJ whole genome shotgun (WGS) entry which is preliminary data.</text>
</comment>
<protein>
    <submittedName>
        <fullName evidence="1">Uncharacterized protein</fullName>
    </submittedName>
</protein>
<dbReference type="Proteomes" id="UP000886800">
    <property type="component" value="Unassembled WGS sequence"/>
</dbReference>
<reference evidence="1" key="2">
    <citation type="submission" date="2021-04" db="EMBL/GenBank/DDBJ databases">
        <authorList>
            <person name="Gilroy R."/>
        </authorList>
    </citation>
    <scope>NUCLEOTIDE SEQUENCE</scope>
    <source>
        <strain evidence="1">CHK188-5543</strain>
    </source>
</reference>
<dbReference type="AlphaFoldDB" id="A0A9D1WR17"/>
<sequence>MNEKMPVYNTLVLVTDQFACERIIKAARVIADLSNTPLQVLSVMRPGVPANPQALEHLFGVAKEYGARMTVEFSDNPQSAIVHFIRDNRVVNAITGMPDGEDSILVRMWKTLLNVQFFTVSPNGELHEVLEREYRRELLGTPG</sequence>
<evidence type="ECO:0000313" key="1">
    <source>
        <dbReference type="EMBL" id="HIX65347.1"/>
    </source>
</evidence>
<name>A0A9D1WR17_9FIRM</name>
<evidence type="ECO:0000313" key="2">
    <source>
        <dbReference type="Proteomes" id="UP000886800"/>
    </source>
</evidence>
<reference evidence="1" key="1">
    <citation type="journal article" date="2021" name="PeerJ">
        <title>Extensive microbial diversity within the chicken gut microbiome revealed by metagenomics and culture.</title>
        <authorList>
            <person name="Gilroy R."/>
            <person name="Ravi A."/>
            <person name="Getino M."/>
            <person name="Pursley I."/>
            <person name="Horton D.L."/>
            <person name="Alikhan N.F."/>
            <person name="Baker D."/>
            <person name="Gharbi K."/>
            <person name="Hall N."/>
            <person name="Watson M."/>
            <person name="Adriaenssens E.M."/>
            <person name="Foster-Nyarko E."/>
            <person name="Jarju S."/>
            <person name="Secka A."/>
            <person name="Antonio M."/>
            <person name="Oren A."/>
            <person name="Chaudhuri R.R."/>
            <person name="La Ragione R."/>
            <person name="Hildebrand F."/>
            <person name="Pallen M.J."/>
        </authorList>
    </citation>
    <scope>NUCLEOTIDE SEQUENCE</scope>
    <source>
        <strain evidence="1">CHK188-5543</strain>
    </source>
</reference>
<accession>A0A9D1WR17</accession>